<comment type="PTM">
    <text evidence="16">Binds 5 heme groups per subunit.</text>
</comment>
<dbReference type="PANTHER" id="PTHR30333:SF1">
    <property type="entry name" value="CYTOCHROME C-TYPE PROTEIN NAPC"/>
    <property type="match status" value="1"/>
</dbReference>
<name>A4U0K7_9PROT</name>
<protein>
    <recommendedName>
        <fullName evidence="15">Cytochrome c-type protein</fullName>
    </recommendedName>
</protein>
<dbReference type="FunFam" id="1.10.3820.10:FF:000001">
    <property type="entry name" value="Cytochrome c-type protein"/>
    <property type="match status" value="1"/>
</dbReference>
<evidence type="ECO:0000256" key="8">
    <source>
        <dbReference type="ARBA" id="ARBA00022692"/>
    </source>
</evidence>
<feature type="binding site" description="covalent" evidence="16">
    <location>
        <position position="160"/>
    </location>
    <ligand>
        <name>heme</name>
        <dbReference type="ChEBI" id="CHEBI:30413"/>
        <label>4</label>
    </ligand>
</feature>
<evidence type="ECO:0000259" key="18">
    <source>
        <dbReference type="Pfam" id="PF03264"/>
    </source>
</evidence>
<evidence type="ECO:0000313" key="19">
    <source>
        <dbReference type="EMBL" id="CAM76414.1"/>
    </source>
</evidence>
<evidence type="ECO:0000256" key="3">
    <source>
        <dbReference type="ARBA" id="ARBA00007395"/>
    </source>
</evidence>
<evidence type="ECO:0000256" key="2">
    <source>
        <dbReference type="ARBA" id="ARBA00006417"/>
    </source>
</evidence>
<dbReference type="PANTHER" id="PTHR30333">
    <property type="entry name" value="CYTOCHROME C-TYPE PROTEIN"/>
    <property type="match status" value="1"/>
</dbReference>
<evidence type="ECO:0000256" key="5">
    <source>
        <dbReference type="ARBA" id="ARBA00022475"/>
    </source>
</evidence>
<dbReference type="InterPro" id="IPR005126">
    <property type="entry name" value="NapC/NirT_cyt_c_N"/>
</dbReference>
<keyword evidence="9 15" id="KW-0479">Metal-binding</keyword>
<dbReference type="GO" id="GO:0009055">
    <property type="term" value="F:electron transfer activity"/>
    <property type="evidence" value="ECO:0007669"/>
    <property type="project" value="UniProtKB-UniRule"/>
</dbReference>
<dbReference type="GO" id="GO:0020037">
    <property type="term" value="F:heme binding"/>
    <property type="evidence" value="ECO:0007669"/>
    <property type="project" value="UniProtKB-UniRule"/>
</dbReference>
<sequence>MKKWVLIGLAGMVAGVIGWGGFNTALEATNSMTFCISCHEMRDTVYVEYQQSPHFQNPSGVRATCPDCHVPRDWSHKLIRKIQASGELFHWAAGSIDTAEKFEAKRHTLARREWERMRANDSRECRNCHAFEAMAFHKQSIKASRAMRDAAKDGKTCIDCHKAVAHKMPDVTATHRRLLADLKAEAATIRPSPGDHVVALDNLPLRPNPETEAEGELAAGHLVRVLAVEGDFARIEISGWQRDGTPSTLYARQGKRITLASLTEAALARLQAIRSVEDADTGQIWTETRLQAWAPLGAFLRDAAPLWDYAERMAKDNCTLCHGQKPAAGYGANDWIGHINSMKRLTPLTEAEAGLLLTYLQGRAKDGAR</sequence>
<dbReference type="InterPro" id="IPR051174">
    <property type="entry name" value="Cytochrome_c-type_ET"/>
</dbReference>
<gene>
    <name evidence="19" type="ORF">MGR_1306</name>
</gene>
<dbReference type="PIRSF" id="PIRSF000014">
    <property type="entry name" value="4_hem_cytch_TorC"/>
    <property type="match status" value="1"/>
</dbReference>
<keyword evidence="5 15" id="KW-1003">Cell membrane</keyword>
<feature type="binding site" description="axial binding residue" evidence="17">
    <location>
        <position position="39"/>
    </location>
    <ligand>
        <name>heme</name>
        <dbReference type="ChEBI" id="CHEBI:30413"/>
        <label>1</label>
    </ligand>
    <ligandPart>
        <name>Fe</name>
        <dbReference type="ChEBI" id="CHEBI:18248"/>
    </ligandPart>
</feature>
<feature type="binding site" description="axial binding residue" evidence="17">
    <location>
        <position position="161"/>
    </location>
    <ligand>
        <name>heme</name>
        <dbReference type="ChEBI" id="CHEBI:30413"/>
        <label>4</label>
    </ligand>
    <ligandPart>
        <name>Fe</name>
        <dbReference type="ChEBI" id="CHEBI:18248"/>
    </ligandPart>
</feature>
<evidence type="ECO:0000256" key="4">
    <source>
        <dbReference type="ARBA" id="ARBA00022448"/>
    </source>
</evidence>
<feature type="binding site" description="covalent" evidence="16">
    <location>
        <position position="128"/>
    </location>
    <ligand>
        <name>heme</name>
        <dbReference type="ChEBI" id="CHEBI:30413"/>
        <label>3</label>
    </ligand>
</feature>
<evidence type="ECO:0000256" key="7">
    <source>
        <dbReference type="ARBA" id="ARBA00022617"/>
    </source>
</evidence>
<feature type="binding site" description="covalent" evidence="16">
    <location>
        <position position="157"/>
    </location>
    <ligand>
        <name>heme</name>
        <dbReference type="ChEBI" id="CHEBI:30413"/>
        <label>4</label>
    </ligand>
</feature>
<evidence type="ECO:0000256" key="9">
    <source>
        <dbReference type="ARBA" id="ARBA00022723"/>
    </source>
</evidence>
<keyword evidence="11" id="KW-1133">Transmembrane helix</keyword>
<keyword evidence="7 15" id="KW-0349">Heme</keyword>
<feature type="binding site" description="covalent" evidence="16">
    <location>
        <position position="68"/>
    </location>
    <ligand>
        <name>heme</name>
        <dbReference type="ChEBI" id="CHEBI:30413"/>
        <label>2</label>
    </ligand>
</feature>
<dbReference type="InterPro" id="IPR036280">
    <property type="entry name" value="Multihaem_cyt_sf"/>
</dbReference>
<dbReference type="GO" id="GO:0005886">
    <property type="term" value="C:plasma membrane"/>
    <property type="evidence" value="ECO:0007669"/>
    <property type="project" value="UniProtKB-SubCell"/>
</dbReference>
<dbReference type="EMBL" id="CU459003">
    <property type="protein sequence ID" value="CAM76414.1"/>
    <property type="molecule type" value="Genomic_DNA"/>
</dbReference>
<comment type="subcellular location">
    <subcellularLocation>
        <location evidence="1">Cell inner membrane</location>
        <topology evidence="1">Single-pass type II membrane protein</topology>
    </subcellularLocation>
</comment>
<comment type="similarity">
    <text evidence="2 15">Belongs to the TorC/TorY family.</text>
</comment>
<feature type="binding site" description="covalent" evidence="16">
    <location>
        <position position="35"/>
    </location>
    <ligand>
        <name>heme</name>
        <dbReference type="ChEBI" id="CHEBI:30413"/>
        <label>1</label>
    </ligand>
</feature>
<feature type="binding site" description="axial binding residue" evidence="17">
    <location>
        <position position="129"/>
    </location>
    <ligand>
        <name>heme</name>
        <dbReference type="ChEBI" id="CHEBI:30413"/>
        <label>3</label>
    </ligand>
    <ligandPart>
        <name>Fe</name>
        <dbReference type="ChEBI" id="CHEBI:18248"/>
    </ligandPart>
</feature>
<feature type="binding site" description="axial binding residue" evidence="17">
    <location>
        <position position="322"/>
    </location>
    <ligand>
        <name>heme</name>
        <dbReference type="ChEBI" id="CHEBI:30413"/>
        <label>5</label>
    </ligand>
    <ligandPart>
        <name>Fe</name>
        <dbReference type="ChEBI" id="CHEBI:18248"/>
    </ligandPart>
</feature>
<feature type="binding site" description="covalent" evidence="16">
    <location>
        <position position="125"/>
    </location>
    <ligand>
        <name>heme</name>
        <dbReference type="ChEBI" id="CHEBI:30413"/>
        <label>3</label>
    </ligand>
</feature>
<dbReference type="Pfam" id="PF03264">
    <property type="entry name" value="Cytochrom_NNT"/>
    <property type="match status" value="1"/>
</dbReference>
<dbReference type="Gene3D" id="1.10.3820.10">
    <property type="entry name" value="Di-heme elbow motif domain"/>
    <property type="match status" value="1"/>
</dbReference>
<dbReference type="AlphaFoldDB" id="A4U0K7"/>
<evidence type="ECO:0000256" key="11">
    <source>
        <dbReference type="ARBA" id="ARBA00022989"/>
    </source>
</evidence>
<evidence type="ECO:0000256" key="13">
    <source>
        <dbReference type="ARBA" id="ARBA00023136"/>
    </source>
</evidence>
<feature type="binding site" description="covalent" evidence="16">
    <location>
        <position position="38"/>
    </location>
    <ligand>
        <name>heme</name>
        <dbReference type="ChEBI" id="CHEBI:30413"/>
        <label>1</label>
    </ligand>
</feature>
<comment type="function">
    <text evidence="14">Mediates electron flow from quinones to the NapAB complex.</text>
</comment>
<feature type="binding site" description="covalent" evidence="16">
    <location>
        <position position="318"/>
    </location>
    <ligand>
        <name>heme</name>
        <dbReference type="ChEBI" id="CHEBI:30413"/>
        <label>5</label>
    </ligand>
</feature>
<evidence type="ECO:0000256" key="14">
    <source>
        <dbReference type="ARBA" id="ARBA00055242"/>
    </source>
</evidence>
<evidence type="ECO:0000256" key="15">
    <source>
        <dbReference type="PIRNR" id="PIRNR000014"/>
    </source>
</evidence>
<keyword evidence="6 15" id="KW-0997">Cell inner membrane</keyword>
<accession>A4U0K7</accession>
<evidence type="ECO:0000256" key="10">
    <source>
        <dbReference type="ARBA" id="ARBA00022982"/>
    </source>
</evidence>
<keyword evidence="4 15" id="KW-0813">Transport</keyword>
<feature type="binding site" description="covalent" evidence="16">
    <location>
        <position position="65"/>
    </location>
    <ligand>
        <name>heme</name>
        <dbReference type="ChEBI" id="CHEBI:30413"/>
        <label>2</label>
    </ligand>
</feature>
<feature type="binding site" description="covalent" evidence="16">
    <location>
        <position position="321"/>
    </location>
    <ligand>
        <name>heme</name>
        <dbReference type="ChEBI" id="CHEBI:30413"/>
        <label>5</label>
    </ligand>
</feature>
<keyword evidence="10 15" id="KW-0249">Electron transport</keyword>
<dbReference type="GO" id="GO:0009061">
    <property type="term" value="P:anaerobic respiration"/>
    <property type="evidence" value="ECO:0007669"/>
    <property type="project" value="TreeGrafter"/>
</dbReference>
<dbReference type="InterPro" id="IPR038266">
    <property type="entry name" value="NapC/NirT_cytc_sf"/>
</dbReference>
<evidence type="ECO:0000256" key="17">
    <source>
        <dbReference type="PIRSR" id="PIRSR000014-2"/>
    </source>
</evidence>
<feature type="binding site" description="axial binding residue" evidence="17">
    <location>
        <position position="69"/>
    </location>
    <ligand>
        <name>heme</name>
        <dbReference type="ChEBI" id="CHEBI:30413"/>
        <label>2</label>
    </ligand>
    <ligandPart>
        <name>Fe</name>
        <dbReference type="ChEBI" id="CHEBI:18248"/>
    </ligandPart>
</feature>
<comment type="similarity">
    <text evidence="3">Belongs to the NapC/NirT/NrfH family.</text>
</comment>
<feature type="domain" description="NapC/NirT cytochrome c N-terminal" evidence="18">
    <location>
        <begin position="3"/>
        <end position="170"/>
    </location>
</feature>
<keyword evidence="8" id="KW-0812">Transmembrane</keyword>
<keyword evidence="13 15" id="KW-0472">Membrane</keyword>
<proteinExistence type="inferred from homology"/>
<evidence type="ECO:0000256" key="12">
    <source>
        <dbReference type="ARBA" id="ARBA00023004"/>
    </source>
</evidence>
<dbReference type="SUPFAM" id="SSF48695">
    <property type="entry name" value="Multiheme cytochromes"/>
    <property type="match status" value="1"/>
</dbReference>
<organism evidence="19">
    <name type="scientific">Magnetospirillum gryphiswaldense</name>
    <dbReference type="NCBI Taxonomy" id="55518"/>
    <lineage>
        <taxon>Bacteria</taxon>
        <taxon>Pseudomonadati</taxon>
        <taxon>Pseudomonadota</taxon>
        <taxon>Alphaproteobacteria</taxon>
        <taxon>Rhodospirillales</taxon>
        <taxon>Rhodospirillaceae</taxon>
        <taxon>Magnetospirillum</taxon>
    </lineage>
</organism>
<evidence type="ECO:0000256" key="16">
    <source>
        <dbReference type="PIRSR" id="PIRSR000014-1"/>
    </source>
</evidence>
<reference evidence="19" key="1">
    <citation type="journal article" date="2007" name="J. Bacteriol.">
        <title>Comparative genome analysis of four magnetotactic bacteria reveals a complex set of group-specific genes implicated in magnetosome biomineralization and function.</title>
        <authorList>
            <person name="Richter M."/>
            <person name="Kube M."/>
            <person name="Bazylinski D.A."/>
            <person name="Lombardot T."/>
            <person name="Gloeckner F.O."/>
            <person name="Reinhardt R."/>
            <person name="Schueler D."/>
        </authorList>
    </citation>
    <scope>NUCLEOTIDE SEQUENCE</scope>
    <source>
        <strain evidence="19">MSR-1</strain>
    </source>
</reference>
<evidence type="ECO:0000256" key="6">
    <source>
        <dbReference type="ARBA" id="ARBA00022519"/>
    </source>
</evidence>
<dbReference type="RefSeq" id="WP_234016227.1">
    <property type="nucleotide sequence ID" value="NZ_CP027527.1"/>
</dbReference>
<dbReference type="GO" id="GO:0009276">
    <property type="term" value="C:Gram-negative-bacterium-type cell wall"/>
    <property type="evidence" value="ECO:0007669"/>
    <property type="project" value="UniProtKB-UniRule"/>
</dbReference>
<keyword evidence="12 15" id="KW-0408">Iron</keyword>
<dbReference type="InterPro" id="IPR009154">
    <property type="entry name" value="Membr-bd_4haem_cyt_TorC"/>
</dbReference>
<evidence type="ECO:0000256" key="1">
    <source>
        <dbReference type="ARBA" id="ARBA00004249"/>
    </source>
</evidence>
<dbReference type="GO" id="GO:0005506">
    <property type="term" value="F:iron ion binding"/>
    <property type="evidence" value="ECO:0007669"/>
    <property type="project" value="UniProtKB-UniRule"/>
</dbReference>